<dbReference type="CDD" id="cd18793">
    <property type="entry name" value="SF2_C_SNF"/>
    <property type="match status" value="1"/>
</dbReference>
<evidence type="ECO:0000313" key="5">
    <source>
        <dbReference type="EMBL" id="TFB90845.1"/>
    </source>
</evidence>
<name>A0ABY2IH05_9MICO</name>
<dbReference type="GO" id="GO:0004386">
    <property type="term" value="F:helicase activity"/>
    <property type="evidence" value="ECO:0007669"/>
    <property type="project" value="UniProtKB-KW"/>
</dbReference>
<keyword evidence="1" id="KW-0378">Hydrolase</keyword>
<evidence type="ECO:0000256" key="1">
    <source>
        <dbReference type="ARBA" id="ARBA00022801"/>
    </source>
</evidence>
<dbReference type="InterPro" id="IPR049730">
    <property type="entry name" value="SNF2/RAD54-like_C"/>
</dbReference>
<keyword evidence="5" id="KW-0067">ATP-binding</keyword>
<dbReference type="PROSITE" id="PS51194">
    <property type="entry name" value="HELICASE_CTER"/>
    <property type="match status" value="1"/>
</dbReference>
<dbReference type="InterPro" id="IPR038718">
    <property type="entry name" value="SNF2-like_sf"/>
</dbReference>
<evidence type="ECO:0000259" key="4">
    <source>
        <dbReference type="PROSITE" id="PS51194"/>
    </source>
</evidence>
<dbReference type="SUPFAM" id="SSF52540">
    <property type="entry name" value="P-loop containing nucleoside triphosphate hydrolases"/>
    <property type="match status" value="2"/>
</dbReference>
<feature type="domain" description="Helicase C-terminal" evidence="4">
    <location>
        <begin position="936"/>
        <end position="1092"/>
    </location>
</feature>
<feature type="region of interest" description="Disordered" evidence="2">
    <location>
        <begin position="813"/>
        <end position="833"/>
    </location>
</feature>
<dbReference type="Gene3D" id="3.40.50.300">
    <property type="entry name" value="P-loop containing nucleotide triphosphate hydrolases"/>
    <property type="match status" value="1"/>
</dbReference>
<feature type="compositionally biased region" description="Pro residues" evidence="2">
    <location>
        <begin position="1"/>
        <end position="10"/>
    </location>
</feature>
<evidence type="ECO:0000256" key="2">
    <source>
        <dbReference type="SAM" id="MobiDB-lite"/>
    </source>
</evidence>
<dbReference type="Gene3D" id="3.40.50.10810">
    <property type="entry name" value="Tandem AAA-ATPase domain"/>
    <property type="match status" value="1"/>
</dbReference>
<evidence type="ECO:0000259" key="3">
    <source>
        <dbReference type="PROSITE" id="PS51192"/>
    </source>
</evidence>
<dbReference type="Proteomes" id="UP000297608">
    <property type="component" value="Unassembled WGS sequence"/>
</dbReference>
<dbReference type="EMBL" id="SOFG01000004">
    <property type="protein sequence ID" value="TFB90845.1"/>
    <property type="molecule type" value="Genomic_DNA"/>
</dbReference>
<organism evidence="5 6">
    <name type="scientific">Cryobacterium algoricola</name>
    <dbReference type="NCBI Taxonomy" id="1259183"/>
    <lineage>
        <taxon>Bacteria</taxon>
        <taxon>Bacillati</taxon>
        <taxon>Actinomycetota</taxon>
        <taxon>Actinomycetes</taxon>
        <taxon>Micrococcales</taxon>
        <taxon>Microbacteriaceae</taxon>
        <taxon>Cryobacterium</taxon>
    </lineage>
</organism>
<dbReference type="PROSITE" id="PS51192">
    <property type="entry name" value="HELICASE_ATP_BIND_1"/>
    <property type="match status" value="1"/>
</dbReference>
<keyword evidence="5" id="KW-0547">Nucleotide-binding</keyword>
<keyword evidence="6" id="KW-1185">Reference proteome</keyword>
<feature type="compositionally biased region" description="Low complexity" evidence="2">
    <location>
        <begin position="400"/>
        <end position="412"/>
    </location>
</feature>
<comment type="caution">
    <text evidence="5">The sequence shown here is derived from an EMBL/GenBank/DDBJ whole genome shotgun (WGS) entry which is preliminary data.</text>
</comment>
<feature type="region of interest" description="Disordered" evidence="2">
    <location>
        <begin position="641"/>
        <end position="661"/>
    </location>
</feature>
<dbReference type="SMART" id="SM00487">
    <property type="entry name" value="DEXDc"/>
    <property type="match status" value="1"/>
</dbReference>
<evidence type="ECO:0000313" key="6">
    <source>
        <dbReference type="Proteomes" id="UP000297608"/>
    </source>
</evidence>
<protein>
    <submittedName>
        <fullName evidence="5">DEAD/DEAH box helicase</fullName>
    </submittedName>
</protein>
<accession>A0ABY2IH05</accession>
<keyword evidence="5" id="KW-0347">Helicase</keyword>
<dbReference type="PANTHER" id="PTHR10799">
    <property type="entry name" value="SNF2/RAD54 HELICASE FAMILY"/>
    <property type="match status" value="1"/>
</dbReference>
<dbReference type="SMART" id="SM00490">
    <property type="entry name" value="HELICc"/>
    <property type="match status" value="1"/>
</dbReference>
<feature type="region of interest" description="Disordered" evidence="2">
    <location>
        <begin position="394"/>
        <end position="415"/>
    </location>
</feature>
<dbReference type="Pfam" id="PF00271">
    <property type="entry name" value="Helicase_C"/>
    <property type="match status" value="1"/>
</dbReference>
<sequence>MSQTGPPAPAPGWRMRAEPPAGPPTGTPGNAGTASRTDTPTAMGLQFELRELTPRTDERWRGPTAQTVTSLRGGHGTLRLGVRPVVLNARGNWVRGSVTWNKMSFHMNRLALNPEHTRWLSELWALNRAVRGVYTNQESDWLYLDDFESSLLWAHLGEARRLGIALVGTKKGVTVSVGSEAVVGLDVTQAAAATAATARAAASGGPTGLRLTTTLTIDGTEQPPAQAGAIGSHGVYVYSQTTPSASLPTSTSTAPKSSPRSPALALSFLLAPTRGPLSPEQTRLLGLPATVAVPASETAEFLGDFYPSLRHALPVTSTDASVSFPEAAAPLLVLTVRFLPKQALSLAWDWEYREGRAVTRVPLGHGPDSGGRDAAAEAALLAAVELRTQHLPERRDGVFSAPQPGSAPGSAPDTLRGLDAAEFTADELPRLEELRGLRVDRIGAEPGYRELTATPELTITTVETNQRDWFDLGVIVTIDGRTVPFGPLFKALAQGKPKLLMIDNTYLSLRQPAFERLRTLIDEARSLTEWETGLRISRYQAQLWAEFEDLAEHTEQAAAWRSAVSGLLERTRAVDDDDGHGLLEPVPVPAGVTATLRPYQLDGFAWLAFLWKHRLGGILADDMGLGKTLQALALIEHATRETDPGTAPGPETAPGSAHAPAAPRRPFLVVAPTSVVSNWIAEAARFTPGLRVHGVETTQSTVLGRGGTTLADAALHHDVIVTSYTLFRLDFAAYRAEGWAGLILDEAQFLKNHASRLHTCARDLDTPFKLAITGTPMENRLLELWSLFAIVAPGLFPSARRFSEEYVRPIENRDEHGLRPADTTDDGERPGNPALVSRLRRRIRPLILRRTKDVVARELPEKQEQVLRIELNPRHRALYDTFLQRERQKLFGLIEDLDANRFIVFRSLTLLRMLSLDPSLLGDTYADVPSSKLDALFDQLDDVVAEGHRALVFSQFTSFLGKAAARLDAQGTPYCYLDGSTLKRSEVIDRFKSGTAPVFLISLKAGGFGLNLTEADYVFLLDPWWNPATETQAIDRTHRIGQTRTVMVYRLVAADTIEDKVMALKERKARLVGSVLDGAGLDGSAPDGAAAAADAGDDFTADDIRALLAP</sequence>
<dbReference type="InterPro" id="IPR001650">
    <property type="entry name" value="Helicase_C-like"/>
</dbReference>
<feature type="domain" description="Helicase ATP-binding" evidence="3">
    <location>
        <begin position="608"/>
        <end position="794"/>
    </location>
</feature>
<dbReference type="InterPro" id="IPR000330">
    <property type="entry name" value="SNF2_N"/>
</dbReference>
<proteinExistence type="predicted"/>
<gene>
    <name evidence="5" type="ORF">E3O44_04595</name>
</gene>
<dbReference type="Pfam" id="PF00176">
    <property type="entry name" value="SNF2-rel_dom"/>
    <property type="match status" value="1"/>
</dbReference>
<reference evidence="5 6" key="1">
    <citation type="submission" date="2019-03" db="EMBL/GenBank/DDBJ databases">
        <title>Genomics of glacier-inhabiting Cryobacterium strains.</title>
        <authorList>
            <person name="Liu Q."/>
            <person name="Xin Y.-H."/>
        </authorList>
    </citation>
    <scope>NUCLEOTIDE SEQUENCE [LARGE SCALE GENOMIC DNA]</scope>
    <source>
        <strain evidence="5 6">MDB2-B</strain>
    </source>
</reference>
<feature type="compositionally biased region" description="Low complexity" evidence="2">
    <location>
        <begin position="644"/>
        <end position="657"/>
    </location>
</feature>
<feature type="region of interest" description="Disordered" evidence="2">
    <location>
        <begin position="1"/>
        <end position="39"/>
    </location>
</feature>
<dbReference type="InterPro" id="IPR027417">
    <property type="entry name" value="P-loop_NTPase"/>
</dbReference>
<dbReference type="InterPro" id="IPR014001">
    <property type="entry name" value="Helicase_ATP-bd"/>
</dbReference>